<keyword evidence="3" id="KW-1185">Reference proteome</keyword>
<dbReference type="Proteomes" id="UP000541444">
    <property type="component" value="Unassembled WGS sequence"/>
</dbReference>
<evidence type="ECO:0000256" key="1">
    <source>
        <dbReference type="SAM" id="MobiDB-lite"/>
    </source>
</evidence>
<feature type="region of interest" description="Disordered" evidence="1">
    <location>
        <begin position="1"/>
        <end position="24"/>
    </location>
</feature>
<gene>
    <name evidence="2" type="ORF">GIB67_021108</name>
</gene>
<comment type="caution">
    <text evidence="2">The sequence shown here is derived from an EMBL/GenBank/DDBJ whole genome shotgun (WGS) entry which is preliminary data.</text>
</comment>
<proteinExistence type="predicted"/>
<dbReference type="AlphaFoldDB" id="A0A7J7N6V4"/>
<reference evidence="2 3" key="1">
    <citation type="journal article" date="2020" name="IScience">
        <title>Genome Sequencing of the Endangered Kingdonia uniflora (Circaeasteraceae, Ranunculales) Reveals Potential Mechanisms of Evolutionary Specialization.</title>
        <authorList>
            <person name="Sun Y."/>
            <person name="Deng T."/>
            <person name="Zhang A."/>
            <person name="Moore M.J."/>
            <person name="Landis J.B."/>
            <person name="Lin N."/>
            <person name="Zhang H."/>
            <person name="Zhang X."/>
            <person name="Huang J."/>
            <person name="Zhang X."/>
            <person name="Sun H."/>
            <person name="Wang H."/>
        </authorList>
    </citation>
    <scope>NUCLEOTIDE SEQUENCE [LARGE SCALE GENOMIC DNA]</scope>
    <source>
        <strain evidence="2">TB1705</strain>
        <tissue evidence="2">Leaf</tissue>
    </source>
</reference>
<accession>A0A7J7N6V4</accession>
<evidence type="ECO:0000313" key="3">
    <source>
        <dbReference type="Proteomes" id="UP000541444"/>
    </source>
</evidence>
<name>A0A7J7N6V4_9MAGN</name>
<evidence type="ECO:0000313" key="2">
    <source>
        <dbReference type="EMBL" id="KAF6162959.1"/>
    </source>
</evidence>
<organism evidence="2 3">
    <name type="scientific">Kingdonia uniflora</name>
    <dbReference type="NCBI Taxonomy" id="39325"/>
    <lineage>
        <taxon>Eukaryota</taxon>
        <taxon>Viridiplantae</taxon>
        <taxon>Streptophyta</taxon>
        <taxon>Embryophyta</taxon>
        <taxon>Tracheophyta</taxon>
        <taxon>Spermatophyta</taxon>
        <taxon>Magnoliopsida</taxon>
        <taxon>Ranunculales</taxon>
        <taxon>Circaeasteraceae</taxon>
        <taxon>Kingdonia</taxon>
    </lineage>
</organism>
<feature type="compositionally biased region" description="Polar residues" evidence="1">
    <location>
        <begin position="1"/>
        <end position="15"/>
    </location>
</feature>
<protein>
    <submittedName>
        <fullName evidence="2">Uncharacterized protein</fullName>
    </submittedName>
</protein>
<dbReference type="EMBL" id="JACGCM010001009">
    <property type="protein sequence ID" value="KAF6162959.1"/>
    <property type="molecule type" value="Genomic_DNA"/>
</dbReference>
<sequence>MGRSSVNEVSTSGRTNESDRKGEEGLEQFSGFSGQLVSYPPCSNAFREFCKAKGAIGGKWGKCVEFVGRQFRGCMVAEEEEYFYLLADLEIEKGLHLTNLVKGVMNTIGACLVQMNGNMWEVITFYGKKNFKASERSYFCAGVTRRRFFDLNSAGRTWNDNIIWVKGNCLQRDDEELLDFRFRSVKQSAKSTVERKEFCWMKLRMRRLN</sequence>